<keyword evidence="1" id="KW-1133">Transmembrane helix</keyword>
<dbReference type="Proteomes" id="UP000539957">
    <property type="component" value="Unassembled WGS sequence"/>
</dbReference>
<feature type="chain" id="PRO_5031238741" description="IPTL-CTERM protein sorting domain-containing protein" evidence="2">
    <location>
        <begin position="22"/>
        <end position="243"/>
    </location>
</feature>
<feature type="signal peptide" evidence="2">
    <location>
        <begin position="1"/>
        <end position="21"/>
    </location>
</feature>
<dbReference type="InterPro" id="IPR026442">
    <property type="entry name" value="IPTL_CTERM"/>
</dbReference>
<dbReference type="AlphaFoldDB" id="A0A7W7IPM4"/>
<dbReference type="NCBIfam" id="TIGR04174">
    <property type="entry name" value="IPTL_CTERM"/>
    <property type="match status" value="1"/>
</dbReference>
<evidence type="ECO:0000256" key="2">
    <source>
        <dbReference type="SAM" id="SignalP"/>
    </source>
</evidence>
<gene>
    <name evidence="4" type="ORF">HNP32_001469</name>
</gene>
<keyword evidence="1" id="KW-0812">Transmembrane</keyword>
<name>A0A7W7IPM4_9CAUL</name>
<feature type="transmembrane region" description="Helical" evidence="1">
    <location>
        <begin position="219"/>
        <end position="237"/>
    </location>
</feature>
<keyword evidence="5" id="KW-1185">Reference proteome</keyword>
<keyword evidence="2" id="KW-0732">Signal</keyword>
<evidence type="ECO:0000256" key="1">
    <source>
        <dbReference type="SAM" id="Phobius"/>
    </source>
</evidence>
<dbReference type="RefSeq" id="WP_184268559.1">
    <property type="nucleotide sequence ID" value="NZ_JACHKY010000002.1"/>
</dbReference>
<proteinExistence type="predicted"/>
<evidence type="ECO:0000313" key="4">
    <source>
        <dbReference type="EMBL" id="MBB4797745.1"/>
    </source>
</evidence>
<protein>
    <recommendedName>
        <fullName evidence="3">IPTL-CTERM protein sorting domain-containing protein</fullName>
    </recommendedName>
</protein>
<comment type="caution">
    <text evidence="4">The sequence shown here is derived from an EMBL/GenBank/DDBJ whole genome shotgun (WGS) entry which is preliminary data.</text>
</comment>
<reference evidence="4 5" key="1">
    <citation type="submission" date="2020-08" db="EMBL/GenBank/DDBJ databases">
        <title>Functional genomics of gut bacteria from endangered species of beetles.</title>
        <authorList>
            <person name="Carlos-Shanley C."/>
        </authorList>
    </citation>
    <scope>NUCLEOTIDE SEQUENCE [LARGE SCALE GENOMIC DNA]</scope>
    <source>
        <strain evidence="4 5">S00123</strain>
    </source>
</reference>
<accession>A0A7W7IPM4</accession>
<sequence>MKQLIGYAVAALCLLATQAAAAPVTYYIQSEPYESVSNFTACPLGGCTATYTTSHRVSGSITFVAPFEPNLADEDVDVRIDSFSISDGQNTYTDAQFFVDVFAQSARVSTDSAGNLTAFEFKFDKTNGQPYGELSYADPKAKVSYIWISSAPAPGMVVAASNSTCQLRGDNVNGNTGGAGCMMAYDTDSQGASSASATGVTLSLTPPPSPVAVPTMSEWAMILLSVLLAGGAALSLHRRRRAV</sequence>
<feature type="domain" description="IPTL-CTERM protein sorting" evidence="3">
    <location>
        <begin position="212"/>
        <end position="241"/>
    </location>
</feature>
<organism evidence="4 5">
    <name type="scientific">Brevundimonas bullata</name>
    <dbReference type="NCBI Taxonomy" id="13160"/>
    <lineage>
        <taxon>Bacteria</taxon>
        <taxon>Pseudomonadati</taxon>
        <taxon>Pseudomonadota</taxon>
        <taxon>Alphaproteobacteria</taxon>
        <taxon>Caulobacterales</taxon>
        <taxon>Caulobacteraceae</taxon>
        <taxon>Brevundimonas</taxon>
    </lineage>
</organism>
<keyword evidence="1" id="KW-0472">Membrane</keyword>
<evidence type="ECO:0000313" key="5">
    <source>
        <dbReference type="Proteomes" id="UP000539957"/>
    </source>
</evidence>
<evidence type="ECO:0000259" key="3">
    <source>
        <dbReference type="Pfam" id="PF18203"/>
    </source>
</evidence>
<dbReference type="Pfam" id="PF18203">
    <property type="entry name" value="IPTL-CTERM"/>
    <property type="match status" value="1"/>
</dbReference>
<dbReference type="EMBL" id="JACHKY010000002">
    <property type="protein sequence ID" value="MBB4797745.1"/>
    <property type="molecule type" value="Genomic_DNA"/>
</dbReference>